<dbReference type="EMBL" id="JABANO010035375">
    <property type="protein sequence ID" value="KAF4703601.1"/>
    <property type="molecule type" value="Genomic_DNA"/>
</dbReference>
<feature type="non-terminal residue" evidence="7">
    <location>
        <position position="276"/>
    </location>
</feature>
<feature type="transmembrane region" description="Helical" evidence="6">
    <location>
        <begin position="218"/>
        <end position="238"/>
    </location>
</feature>
<protein>
    <submittedName>
        <fullName evidence="7">Uncharacterized protein</fullName>
    </submittedName>
</protein>
<evidence type="ECO:0000313" key="8">
    <source>
        <dbReference type="Proteomes" id="UP000553632"/>
    </source>
</evidence>
<name>A0A7J6Q6H7_PEROL</name>
<dbReference type="AlphaFoldDB" id="A0A7J6Q6H7"/>
<evidence type="ECO:0000256" key="6">
    <source>
        <dbReference type="SAM" id="Phobius"/>
    </source>
</evidence>
<evidence type="ECO:0000256" key="2">
    <source>
        <dbReference type="ARBA" id="ARBA00022692"/>
    </source>
</evidence>
<reference evidence="7 8" key="1">
    <citation type="submission" date="2020-04" db="EMBL/GenBank/DDBJ databases">
        <title>Perkinsus olseni comparative genomics.</title>
        <authorList>
            <person name="Bogema D.R."/>
        </authorList>
    </citation>
    <scope>NUCLEOTIDE SEQUENCE [LARGE SCALE GENOMIC DNA]</scope>
    <source>
        <strain evidence="7 8">ATCC PRA-207</strain>
    </source>
</reference>
<organism evidence="7 8">
    <name type="scientific">Perkinsus olseni</name>
    <name type="common">Perkinsus atlanticus</name>
    <dbReference type="NCBI Taxonomy" id="32597"/>
    <lineage>
        <taxon>Eukaryota</taxon>
        <taxon>Sar</taxon>
        <taxon>Alveolata</taxon>
        <taxon>Perkinsozoa</taxon>
        <taxon>Perkinsea</taxon>
        <taxon>Perkinsida</taxon>
        <taxon>Perkinsidae</taxon>
        <taxon>Perkinsus</taxon>
    </lineage>
</organism>
<evidence type="ECO:0000256" key="1">
    <source>
        <dbReference type="ARBA" id="ARBA00004141"/>
    </source>
</evidence>
<dbReference type="PANTHER" id="PTHR23423">
    <property type="entry name" value="ORGANIC SOLUTE TRANSPORTER-RELATED"/>
    <property type="match status" value="1"/>
</dbReference>
<evidence type="ECO:0000256" key="3">
    <source>
        <dbReference type="ARBA" id="ARBA00022989"/>
    </source>
</evidence>
<feature type="compositionally biased region" description="Basic and acidic residues" evidence="5">
    <location>
        <begin position="59"/>
        <end position="78"/>
    </location>
</feature>
<dbReference type="Proteomes" id="UP000553632">
    <property type="component" value="Unassembled WGS sequence"/>
</dbReference>
<sequence>ACKEEAHYHDYTERFKWDWNSARYMLRDAEQRNLQRQKYLSSAYGQLHPHEVLGGPSEGRTDEEGEGRYHFGRDDDPARVGCAGNLPRAAGNFAGHFQDSDESPKAQDDRATALNSFGEDPSRQMVDVVAGGEGEEGSYEQHFVFSPSMDDILTSDTPTIPAPTESPLSSSSAFITSYPAVLLALGLMLLAWLVTIYNCFQHLLNYSREDLQMHIIRIVLVAPLYASGAFLAVCLSNVDLAVLLESIPEIWEAVVVYSFFCLILTYVGGEHNWIQS</sequence>
<keyword evidence="3 6" id="KW-1133">Transmembrane helix</keyword>
<feature type="transmembrane region" description="Helical" evidence="6">
    <location>
        <begin position="178"/>
        <end position="197"/>
    </location>
</feature>
<evidence type="ECO:0000256" key="4">
    <source>
        <dbReference type="ARBA" id="ARBA00023136"/>
    </source>
</evidence>
<feature type="non-terminal residue" evidence="7">
    <location>
        <position position="1"/>
    </location>
</feature>
<keyword evidence="2 6" id="KW-0812">Transmembrane</keyword>
<evidence type="ECO:0000256" key="5">
    <source>
        <dbReference type="SAM" id="MobiDB-lite"/>
    </source>
</evidence>
<keyword evidence="8" id="KW-1185">Reference proteome</keyword>
<gene>
    <name evidence="7" type="ORF">FOZ63_009585</name>
</gene>
<dbReference type="Pfam" id="PF03619">
    <property type="entry name" value="Solute_trans_a"/>
    <property type="match status" value="1"/>
</dbReference>
<accession>A0A7J6Q6H7</accession>
<feature type="region of interest" description="Disordered" evidence="5">
    <location>
        <begin position="45"/>
        <end position="85"/>
    </location>
</feature>
<feature type="transmembrane region" description="Helical" evidence="6">
    <location>
        <begin position="250"/>
        <end position="269"/>
    </location>
</feature>
<comment type="subcellular location">
    <subcellularLocation>
        <location evidence="1">Membrane</location>
        <topology evidence="1">Multi-pass membrane protein</topology>
    </subcellularLocation>
</comment>
<dbReference type="InterPro" id="IPR005178">
    <property type="entry name" value="Ostalpha/TMEM184C"/>
</dbReference>
<proteinExistence type="predicted"/>
<keyword evidence="4 6" id="KW-0472">Membrane</keyword>
<comment type="caution">
    <text evidence="7">The sequence shown here is derived from an EMBL/GenBank/DDBJ whole genome shotgun (WGS) entry which is preliminary data.</text>
</comment>
<evidence type="ECO:0000313" key="7">
    <source>
        <dbReference type="EMBL" id="KAF4703601.1"/>
    </source>
</evidence>
<dbReference type="GO" id="GO:0016020">
    <property type="term" value="C:membrane"/>
    <property type="evidence" value="ECO:0007669"/>
    <property type="project" value="UniProtKB-SubCell"/>
</dbReference>